<dbReference type="Pfam" id="PF00651">
    <property type="entry name" value="BTB"/>
    <property type="match status" value="1"/>
</dbReference>
<dbReference type="InterPro" id="IPR011333">
    <property type="entry name" value="SKP1/BTB/POZ_sf"/>
</dbReference>
<evidence type="ECO:0000313" key="2">
    <source>
        <dbReference type="Proteomes" id="UP000694844"/>
    </source>
</evidence>
<dbReference type="AlphaFoldDB" id="A0A8B8C203"/>
<dbReference type="Gene3D" id="3.30.710.10">
    <property type="entry name" value="Potassium Channel Kv1.1, Chain A"/>
    <property type="match status" value="1"/>
</dbReference>
<evidence type="ECO:0000313" key="3">
    <source>
        <dbReference type="RefSeq" id="XP_022309688.1"/>
    </source>
</evidence>
<dbReference type="OrthoDB" id="6113675at2759"/>
<dbReference type="Proteomes" id="UP000694844">
    <property type="component" value="Chromosome 9"/>
</dbReference>
<accession>A0A8B8C203</accession>
<dbReference type="SUPFAM" id="SSF54695">
    <property type="entry name" value="POZ domain"/>
    <property type="match status" value="1"/>
</dbReference>
<dbReference type="PANTHER" id="PTHR22744:SF17">
    <property type="entry name" value="BTB DOMAIN-CONTAINING PROTEIN"/>
    <property type="match status" value="1"/>
</dbReference>
<name>A0A8B8C203_CRAVI</name>
<gene>
    <name evidence="3" type="primary">LOC111115290</name>
</gene>
<dbReference type="PANTHER" id="PTHR22744">
    <property type="entry name" value="HELIX LOOP HELIX PROTEIN 21-RELATED"/>
    <property type="match status" value="1"/>
</dbReference>
<dbReference type="InterPro" id="IPR000210">
    <property type="entry name" value="BTB/POZ_dom"/>
</dbReference>
<protein>
    <submittedName>
        <fullName evidence="3">Uncharacterized protein LOC111115290</fullName>
    </submittedName>
</protein>
<sequence length="248" mass="28706">MFESDFEEKHAEVIPLPGKKFKEFKLFLYSFYFPPLTRPITADTVLVILPLADEYEVQPVIDKCSQCLVEMFEKPNKHPIDVESFLEYVNYAEHFKLAPVLSIVPKHGTEYTILSLKNAGIDEKVSPNMKMKILEEKSKLMESFFERFIPSMFSLKHIYYVSHKEKEALEKLESIAVHACDNIPMIHSDVEVIVDSIQMGQEFKLHTLKSHAIVQASKFTMNELQATKNFHRLNSESKTELENNKISC</sequence>
<dbReference type="KEGG" id="cvn:111115290"/>
<proteinExistence type="predicted"/>
<feature type="domain" description="BTB" evidence="1">
    <location>
        <begin position="1"/>
        <end position="69"/>
    </location>
</feature>
<keyword evidence="2" id="KW-1185">Reference proteome</keyword>
<dbReference type="GeneID" id="111115290"/>
<evidence type="ECO:0000259" key="1">
    <source>
        <dbReference type="Pfam" id="PF00651"/>
    </source>
</evidence>
<dbReference type="RefSeq" id="XP_022309688.1">
    <property type="nucleotide sequence ID" value="XM_022453980.1"/>
</dbReference>
<reference evidence="3" key="1">
    <citation type="submission" date="2025-08" db="UniProtKB">
        <authorList>
            <consortium name="RefSeq"/>
        </authorList>
    </citation>
    <scope>IDENTIFICATION</scope>
    <source>
        <tissue evidence="3">Whole sample</tissue>
    </source>
</reference>
<organism evidence="2 3">
    <name type="scientific">Crassostrea virginica</name>
    <name type="common">Eastern oyster</name>
    <dbReference type="NCBI Taxonomy" id="6565"/>
    <lineage>
        <taxon>Eukaryota</taxon>
        <taxon>Metazoa</taxon>
        <taxon>Spiralia</taxon>
        <taxon>Lophotrochozoa</taxon>
        <taxon>Mollusca</taxon>
        <taxon>Bivalvia</taxon>
        <taxon>Autobranchia</taxon>
        <taxon>Pteriomorphia</taxon>
        <taxon>Ostreida</taxon>
        <taxon>Ostreoidea</taxon>
        <taxon>Ostreidae</taxon>
        <taxon>Crassostrea</taxon>
    </lineage>
</organism>